<dbReference type="OrthoDB" id="3551822at2759"/>
<reference evidence="2 3" key="2">
    <citation type="journal article" date="2013" name="IMA Fungus">
        <title>IMA Genome-F 1: Ceratocystis fimbriata: Draft nuclear genome sequence for the plant pathogen, Ceratocystis fimbriata.</title>
        <authorList>
            <person name="Wilken P.M."/>
            <person name="Steenkamp E.T."/>
            <person name="Wingfield M.J."/>
            <person name="de Beer Z.W."/>
            <person name="Wingfield B.D."/>
        </authorList>
    </citation>
    <scope>NUCLEOTIDE SEQUENCE [LARGE SCALE GENOMIC DNA]</scope>
    <source>
        <strain evidence="2 3">CBS 114723</strain>
    </source>
</reference>
<accession>A0A2C5WV57</accession>
<evidence type="ECO:0000313" key="2">
    <source>
        <dbReference type="EMBL" id="PHH49663.1"/>
    </source>
</evidence>
<keyword evidence="3" id="KW-1185">Reference proteome</keyword>
<dbReference type="EMBL" id="APWK03000179">
    <property type="protein sequence ID" value="PHH49663.1"/>
    <property type="molecule type" value="Genomic_DNA"/>
</dbReference>
<sequence>MAVIENRGVRKRDRIHENLKKKWSTLKNNSLIIQQIYNAQVYFCIRCKGEKYGFKSTDKALPLCDQEPTDTIIFTVTNRVRQNESFPLPVLATAADVARQRDSQKSVKGRDGSSGRNVVLIGNPLSEPRGGSEAEPGEE</sequence>
<feature type="region of interest" description="Disordered" evidence="1">
    <location>
        <begin position="97"/>
        <end position="139"/>
    </location>
</feature>
<protein>
    <submittedName>
        <fullName evidence="2">Uncharacterized protein</fullName>
    </submittedName>
</protein>
<dbReference type="AlphaFoldDB" id="A0A2C5WV57"/>
<gene>
    <name evidence="2" type="ORF">CFIMG_007671RA00001</name>
</gene>
<name>A0A2C5WV57_9PEZI</name>
<proteinExistence type="predicted"/>
<dbReference type="Proteomes" id="UP000222788">
    <property type="component" value="Unassembled WGS sequence"/>
</dbReference>
<evidence type="ECO:0000313" key="3">
    <source>
        <dbReference type="Proteomes" id="UP000222788"/>
    </source>
</evidence>
<feature type="compositionally biased region" description="Basic and acidic residues" evidence="1">
    <location>
        <begin position="98"/>
        <end position="113"/>
    </location>
</feature>
<organism evidence="2 3">
    <name type="scientific">Ceratocystis fimbriata CBS 114723</name>
    <dbReference type="NCBI Taxonomy" id="1035309"/>
    <lineage>
        <taxon>Eukaryota</taxon>
        <taxon>Fungi</taxon>
        <taxon>Dikarya</taxon>
        <taxon>Ascomycota</taxon>
        <taxon>Pezizomycotina</taxon>
        <taxon>Sordariomycetes</taxon>
        <taxon>Hypocreomycetidae</taxon>
        <taxon>Microascales</taxon>
        <taxon>Ceratocystidaceae</taxon>
        <taxon>Ceratocystis</taxon>
    </lineage>
</organism>
<comment type="caution">
    <text evidence="2">The sequence shown here is derived from an EMBL/GenBank/DDBJ whole genome shotgun (WGS) entry which is preliminary data.</text>
</comment>
<reference evidence="2 3" key="1">
    <citation type="journal article" date="2013" name="Fungal Biol.">
        <title>Analysis of microsatellite markers in the genome of the plant pathogen Ceratocystis fimbriata.</title>
        <authorList>
            <person name="Simpson M.C."/>
            <person name="Wilken P.M."/>
            <person name="Coetzee M.P."/>
            <person name="Wingfield M.J."/>
            <person name="Wingfield B.D."/>
        </authorList>
    </citation>
    <scope>NUCLEOTIDE SEQUENCE [LARGE SCALE GENOMIC DNA]</scope>
    <source>
        <strain evidence="2 3">CBS 114723</strain>
    </source>
</reference>
<evidence type="ECO:0000256" key="1">
    <source>
        <dbReference type="SAM" id="MobiDB-lite"/>
    </source>
</evidence>